<proteinExistence type="predicted"/>
<dbReference type="WBParaSite" id="PSU_v2.g14048.t1">
    <property type="protein sequence ID" value="PSU_v2.g14048.t1"/>
    <property type="gene ID" value="PSU_v2.g14048"/>
</dbReference>
<keyword evidence="3" id="KW-1185">Reference proteome</keyword>
<sequence>MDSDEEVTPRAAAATIQQQSTTTTTSLFEESPTSSSSTSESAEDMSEQSMLSKAESNDSLNKYTGPKLGEPGKPGTRDLEFSVRKLKLRKQVCFYFKHFL</sequence>
<dbReference type="InterPro" id="IPR022154">
    <property type="entry name" value="TRAK1/2_C"/>
</dbReference>
<protein>
    <submittedName>
        <fullName evidence="4">Trafficking kinesin-binding protein C-terminal domain-containing protein</fullName>
    </submittedName>
</protein>
<dbReference type="Pfam" id="PF12448">
    <property type="entry name" value="Milton"/>
    <property type="match status" value="1"/>
</dbReference>
<evidence type="ECO:0000259" key="2">
    <source>
        <dbReference type="Pfam" id="PF12448"/>
    </source>
</evidence>
<dbReference type="AlphaFoldDB" id="A0A914Y5K2"/>
<evidence type="ECO:0000313" key="4">
    <source>
        <dbReference type="WBParaSite" id="PSU_v2.g14048.t1"/>
    </source>
</evidence>
<organism evidence="3 4">
    <name type="scientific">Panagrolaimus superbus</name>
    <dbReference type="NCBI Taxonomy" id="310955"/>
    <lineage>
        <taxon>Eukaryota</taxon>
        <taxon>Metazoa</taxon>
        <taxon>Ecdysozoa</taxon>
        <taxon>Nematoda</taxon>
        <taxon>Chromadorea</taxon>
        <taxon>Rhabditida</taxon>
        <taxon>Tylenchina</taxon>
        <taxon>Panagrolaimomorpha</taxon>
        <taxon>Panagrolaimoidea</taxon>
        <taxon>Panagrolaimidae</taxon>
        <taxon>Panagrolaimus</taxon>
    </lineage>
</organism>
<name>A0A914Y5K2_9BILA</name>
<evidence type="ECO:0000256" key="1">
    <source>
        <dbReference type="SAM" id="MobiDB-lite"/>
    </source>
</evidence>
<dbReference type="Proteomes" id="UP000887577">
    <property type="component" value="Unplaced"/>
</dbReference>
<evidence type="ECO:0000313" key="3">
    <source>
        <dbReference type="Proteomes" id="UP000887577"/>
    </source>
</evidence>
<feature type="compositionally biased region" description="Low complexity" evidence="1">
    <location>
        <begin position="11"/>
        <end position="40"/>
    </location>
</feature>
<accession>A0A914Y5K2</accession>
<reference evidence="4" key="1">
    <citation type="submission" date="2022-11" db="UniProtKB">
        <authorList>
            <consortium name="WormBaseParasite"/>
        </authorList>
    </citation>
    <scope>IDENTIFICATION</scope>
</reference>
<feature type="region of interest" description="Disordered" evidence="1">
    <location>
        <begin position="1"/>
        <end position="77"/>
    </location>
</feature>
<feature type="domain" description="Trafficking kinesin-binding protein C-terminal" evidence="2">
    <location>
        <begin position="19"/>
        <end position="93"/>
    </location>
</feature>